<evidence type="ECO:0000256" key="6">
    <source>
        <dbReference type="ARBA" id="ARBA00022842"/>
    </source>
</evidence>
<dbReference type="GO" id="GO:0004540">
    <property type="term" value="F:RNA nuclease activity"/>
    <property type="evidence" value="ECO:0007669"/>
    <property type="project" value="InterPro"/>
</dbReference>
<dbReference type="PANTHER" id="PTHR33653">
    <property type="entry name" value="RIBONUCLEASE VAPC2"/>
    <property type="match status" value="1"/>
</dbReference>
<dbReference type="PANTHER" id="PTHR33653:SF1">
    <property type="entry name" value="RIBONUCLEASE VAPC2"/>
    <property type="match status" value="1"/>
</dbReference>
<evidence type="ECO:0000256" key="7">
    <source>
        <dbReference type="ARBA" id="ARBA00038093"/>
    </source>
</evidence>
<dbReference type="Pfam" id="PF01850">
    <property type="entry name" value="PIN"/>
    <property type="match status" value="1"/>
</dbReference>
<protein>
    <recommendedName>
        <fullName evidence="8">Ribonuclease VapC</fullName>
        <shortName evidence="8">RNase VapC</shortName>
        <ecNumber evidence="8">3.1.-.-</ecNumber>
    </recommendedName>
    <alternativeName>
        <fullName evidence="8">Toxin VapC</fullName>
    </alternativeName>
</protein>
<dbReference type="InterPro" id="IPR022907">
    <property type="entry name" value="VapC_family"/>
</dbReference>
<keyword evidence="6 8" id="KW-0460">Magnesium</keyword>
<dbReference type="EMBL" id="JACHNU010000001">
    <property type="protein sequence ID" value="MBB4660756.1"/>
    <property type="molecule type" value="Genomic_DNA"/>
</dbReference>
<evidence type="ECO:0000256" key="2">
    <source>
        <dbReference type="ARBA" id="ARBA00022649"/>
    </source>
</evidence>
<dbReference type="InterPro" id="IPR029060">
    <property type="entry name" value="PIN-like_dom_sf"/>
</dbReference>
<evidence type="ECO:0000256" key="8">
    <source>
        <dbReference type="HAMAP-Rule" id="MF_00265"/>
    </source>
</evidence>
<dbReference type="RefSeq" id="WP_183338348.1">
    <property type="nucleotide sequence ID" value="NZ_JACHNU010000001.1"/>
</dbReference>
<dbReference type="CDD" id="cd09871">
    <property type="entry name" value="PIN_MtVapC28-VapC30-like"/>
    <property type="match status" value="1"/>
</dbReference>
<evidence type="ECO:0000256" key="4">
    <source>
        <dbReference type="ARBA" id="ARBA00022723"/>
    </source>
</evidence>
<evidence type="ECO:0000256" key="1">
    <source>
        <dbReference type="ARBA" id="ARBA00001946"/>
    </source>
</evidence>
<comment type="cofactor">
    <cofactor evidence="1 8">
        <name>Mg(2+)</name>
        <dbReference type="ChEBI" id="CHEBI:18420"/>
    </cofactor>
</comment>
<name>A0A840I778_9ACTN</name>
<comment type="similarity">
    <text evidence="7 8">Belongs to the PINc/VapC protein family.</text>
</comment>
<dbReference type="Proteomes" id="UP000585272">
    <property type="component" value="Unassembled WGS sequence"/>
</dbReference>
<dbReference type="HAMAP" id="MF_00265">
    <property type="entry name" value="VapC_Nob1"/>
    <property type="match status" value="1"/>
</dbReference>
<gene>
    <name evidence="8" type="primary">vapC</name>
    <name evidence="10" type="ORF">BDZ31_000329</name>
</gene>
<comment type="function">
    <text evidence="8">Toxic component of a toxin-antitoxin (TA) system. An RNase.</text>
</comment>
<evidence type="ECO:0000313" key="11">
    <source>
        <dbReference type="Proteomes" id="UP000585272"/>
    </source>
</evidence>
<dbReference type="AlphaFoldDB" id="A0A840I778"/>
<sequence length="129" mass="13938">MVVDSSAIIAILLDEPEKCRFVRLVAAAREPSISAASLLECAIVMHRRAGATGFAQLDGIVHDTGIRCIPVDLDQALAARRAWVRYGKGNSPAGLNFGDCFSYALARTMDRPLLFKGGDFTRTDVRAAE</sequence>
<keyword evidence="8" id="KW-0800">Toxin</keyword>
<organism evidence="10 11">
    <name type="scientific">Conexibacter arvalis</name>
    <dbReference type="NCBI Taxonomy" id="912552"/>
    <lineage>
        <taxon>Bacteria</taxon>
        <taxon>Bacillati</taxon>
        <taxon>Actinomycetota</taxon>
        <taxon>Thermoleophilia</taxon>
        <taxon>Solirubrobacterales</taxon>
        <taxon>Conexibacteraceae</taxon>
        <taxon>Conexibacter</taxon>
    </lineage>
</organism>
<keyword evidence="11" id="KW-1185">Reference proteome</keyword>
<feature type="binding site" evidence="8">
    <location>
        <position position="4"/>
    </location>
    <ligand>
        <name>Mg(2+)</name>
        <dbReference type="ChEBI" id="CHEBI:18420"/>
    </ligand>
</feature>
<accession>A0A840I778</accession>
<keyword evidence="2 8" id="KW-1277">Toxin-antitoxin system</keyword>
<dbReference type="InterPro" id="IPR002716">
    <property type="entry name" value="PIN_dom"/>
</dbReference>
<feature type="binding site" evidence="8">
    <location>
        <position position="99"/>
    </location>
    <ligand>
        <name>Mg(2+)</name>
        <dbReference type="ChEBI" id="CHEBI:18420"/>
    </ligand>
</feature>
<dbReference type="SUPFAM" id="SSF88723">
    <property type="entry name" value="PIN domain-like"/>
    <property type="match status" value="1"/>
</dbReference>
<dbReference type="Gene3D" id="3.40.50.1010">
    <property type="entry name" value="5'-nuclease"/>
    <property type="match status" value="1"/>
</dbReference>
<proteinExistence type="inferred from homology"/>
<keyword evidence="5 8" id="KW-0378">Hydrolase</keyword>
<evidence type="ECO:0000256" key="3">
    <source>
        <dbReference type="ARBA" id="ARBA00022722"/>
    </source>
</evidence>
<dbReference type="GO" id="GO:0090729">
    <property type="term" value="F:toxin activity"/>
    <property type="evidence" value="ECO:0007669"/>
    <property type="project" value="UniProtKB-KW"/>
</dbReference>
<evidence type="ECO:0000256" key="5">
    <source>
        <dbReference type="ARBA" id="ARBA00022801"/>
    </source>
</evidence>
<keyword evidence="3 8" id="KW-0540">Nuclease</keyword>
<keyword evidence="4 8" id="KW-0479">Metal-binding</keyword>
<dbReference type="InterPro" id="IPR050556">
    <property type="entry name" value="Type_II_TA_system_RNase"/>
</dbReference>
<dbReference type="GO" id="GO:0016787">
    <property type="term" value="F:hydrolase activity"/>
    <property type="evidence" value="ECO:0007669"/>
    <property type="project" value="UniProtKB-KW"/>
</dbReference>
<dbReference type="GO" id="GO:0000287">
    <property type="term" value="F:magnesium ion binding"/>
    <property type="evidence" value="ECO:0007669"/>
    <property type="project" value="UniProtKB-UniRule"/>
</dbReference>
<comment type="caution">
    <text evidence="10">The sequence shown here is derived from an EMBL/GenBank/DDBJ whole genome shotgun (WGS) entry which is preliminary data.</text>
</comment>
<evidence type="ECO:0000259" key="9">
    <source>
        <dbReference type="Pfam" id="PF01850"/>
    </source>
</evidence>
<feature type="domain" description="PIN" evidence="9">
    <location>
        <begin position="1"/>
        <end position="124"/>
    </location>
</feature>
<dbReference type="EC" id="3.1.-.-" evidence="8"/>
<evidence type="ECO:0000313" key="10">
    <source>
        <dbReference type="EMBL" id="MBB4660756.1"/>
    </source>
</evidence>
<reference evidence="10 11" key="1">
    <citation type="submission" date="2020-08" db="EMBL/GenBank/DDBJ databases">
        <title>Genomic Encyclopedia of Archaeal and Bacterial Type Strains, Phase II (KMG-II): from individual species to whole genera.</title>
        <authorList>
            <person name="Goeker M."/>
        </authorList>
    </citation>
    <scope>NUCLEOTIDE SEQUENCE [LARGE SCALE GENOMIC DNA]</scope>
    <source>
        <strain evidence="10 11">DSM 23288</strain>
    </source>
</reference>